<proteinExistence type="predicted"/>
<feature type="compositionally biased region" description="Basic and acidic residues" evidence="1">
    <location>
        <begin position="179"/>
        <end position="188"/>
    </location>
</feature>
<feature type="compositionally biased region" description="Basic residues" evidence="1">
    <location>
        <begin position="167"/>
        <end position="178"/>
    </location>
</feature>
<accession>A0A6G1IJD9</accession>
<feature type="compositionally biased region" description="Basic and acidic residues" evidence="1">
    <location>
        <begin position="1"/>
        <end position="11"/>
    </location>
</feature>
<dbReference type="AlphaFoldDB" id="A0A6G1IJD9"/>
<sequence length="220" mass="24542">METPTPKHDIQQNRSRPRGLTEDGSIAPGTCADAEVVEESVGRQEEEEAEVEVEEEGHGIDWDKVPIHVACCMPAPPEMTEEQGERYRREMAWAACHALPGEDGEGEGRVVREECGDTEKQGEGQDGEGRGRMREEEDGSGDECGKEDCPADADKGEDETDDPARQCARRKWKRKRIHAAPEPEPEPRLVDICDLGGCILRVEDPRLVKMPLPDWDDEDL</sequence>
<feature type="compositionally biased region" description="Basic and acidic residues" evidence="1">
    <location>
        <begin position="106"/>
        <end position="135"/>
    </location>
</feature>
<keyword evidence="3" id="KW-1185">Reference proteome</keyword>
<evidence type="ECO:0000313" key="2">
    <source>
        <dbReference type="EMBL" id="KAF2678061.1"/>
    </source>
</evidence>
<organism evidence="2 3">
    <name type="scientific">Lentithecium fluviatile CBS 122367</name>
    <dbReference type="NCBI Taxonomy" id="1168545"/>
    <lineage>
        <taxon>Eukaryota</taxon>
        <taxon>Fungi</taxon>
        <taxon>Dikarya</taxon>
        <taxon>Ascomycota</taxon>
        <taxon>Pezizomycotina</taxon>
        <taxon>Dothideomycetes</taxon>
        <taxon>Pleosporomycetidae</taxon>
        <taxon>Pleosporales</taxon>
        <taxon>Massarineae</taxon>
        <taxon>Lentitheciaceae</taxon>
        <taxon>Lentithecium</taxon>
    </lineage>
</organism>
<dbReference type="Proteomes" id="UP000799291">
    <property type="component" value="Unassembled WGS sequence"/>
</dbReference>
<evidence type="ECO:0000256" key="1">
    <source>
        <dbReference type="SAM" id="MobiDB-lite"/>
    </source>
</evidence>
<feature type="region of interest" description="Disordered" evidence="1">
    <location>
        <begin position="1"/>
        <end position="28"/>
    </location>
</feature>
<protein>
    <submittedName>
        <fullName evidence="2">Uncharacterized protein</fullName>
    </submittedName>
</protein>
<reference evidence="2" key="1">
    <citation type="journal article" date="2020" name="Stud. Mycol.">
        <title>101 Dothideomycetes genomes: a test case for predicting lifestyles and emergence of pathogens.</title>
        <authorList>
            <person name="Haridas S."/>
            <person name="Albert R."/>
            <person name="Binder M."/>
            <person name="Bloem J."/>
            <person name="Labutti K."/>
            <person name="Salamov A."/>
            <person name="Andreopoulos B."/>
            <person name="Baker S."/>
            <person name="Barry K."/>
            <person name="Bills G."/>
            <person name="Bluhm B."/>
            <person name="Cannon C."/>
            <person name="Castanera R."/>
            <person name="Culley D."/>
            <person name="Daum C."/>
            <person name="Ezra D."/>
            <person name="Gonzalez J."/>
            <person name="Henrissat B."/>
            <person name="Kuo A."/>
            <person name="Liang C."/>
            <person name="Lipzen A."/>
            <person name="Lutzoni F."/>
            <person name="Magnuson J."/>
            <person name="Mondo S."/>
            <person name="Nolan M."/>
            <person name="Ohm R."/>
            <person name="Pangilinan J."/>
            <person name="Park H.-J."/>
            <person name="Ramirez L."/>
            <person name="Alfaro M."/>
            <person name="Sun H."/>
            <person name="Tritt A."/>
            <person name="Yoshinaga Y."/>
            <person name="Zwiers L.-H."/>
            <person name="Turgeon B."/>
            <person name="Goodwin S."/>
            <person name="Spatafora J."/>
            <person name="Crous P."/>
            <person name="Grigoriev I."/>
        </authorList>
    </citation>
    <scope>NUCLEOTIDE SEQUENCE</scope>
    <source>
        <strain evidence="2">CBS 122367</strain>
    </source>
</reference>
<feature type="compositionally biased region" description="Acidic residues" evidence="1">
    <location>
        <begin position="45"/>
        <end position="55"/>
    </location>
</feature>
<name>A0A6G1IJD9_9PLEO</name>
<gene>
    <name evidence="2" type="ORF">K458DRAFT_423469</name>
</gene>
<dbReference type="EMBL" id="MU005615">
    <property type="protein sequence ID" value="KAF2678061.1"/>
    <property type="molecule type" value="Genomic_DNA"/>
</dbReference>
<feature type="region of interest" description="Disordered" evidence="1">
    <location>
        <begin position="99"/>
        <end position="188"/>
    </location>
</feature>
<feature type="compositionally biased region" description="Basic and acidic residues" evidence="1">
    <location>
        <begin position="143"/>
        <end position="154"/>
    </location>
</feature>
<feature type="region of interest" description="Disordered" evidence="1">
    <location>
        <begin position="40"/>
        <end position="62"/>
    </location>
</feature>
<evidence type="ECO:0000313" key="3">
    <source>
        <dbReference type="Proteomes" id="UP000799291"/>
    </source>
</evidence>